<evidence type="ECO:0000313" key="2">
    <source>
        <dbReference type="Proteomes" id="UP000782880"/>
    </source>
</evidence>
<sequence length="391" mass="43049">FWMLPVIDEADTQEMVDAFNAQSETTEVELTMLDWSSGREQIKQAVASGAGPDVFYIGAGLDIAYIDGGLLLPLDEHGYSEEDIGKYTDLIEGNMVDGHLLAAPITYENYVLYYRTDVLEQFGFDAPPTTWEELKSMAKTITEGSNGEIMGFQFKGADDQLNAINYSWQTLLAQNGGQLMDLETMQSTENTPEAQEALEYMKSFYTEGISTMGTSSNNGFREGKVAMYMFTNGPMTSEGFVDDQNMAGKWAIAAPPAGPDNAGGYLGGHALAVNAACETPENAVEFIKAFTSPENVPTWLNAFYGVQPYDLEKLSDSEQQAIEAIYEQEPAYWEAINQSADACTADFMIQSRYGYTARFDGQKRLIIAALTGEMEIEQALSQLDTEINQSL</sequence>
<dbReference type="InterPro" id="IPR050490">
    <property type="entry name" value="Bact_solute-bd_prot1"/>
</dbReference>
<accession>A0A921III7</accession>
<dbReference type="AlphaFoldDB" id="A0A921III7"/>
<dbReference type="SUPFAM" id="SSF53850">
    <property type="entry name" value="Periplasmic binding protein-like II"/>
    <property type="match status" value="1"/>
</dbReference>
<dbReference type="PANTHER" id="PTHR43649:SF17">
    <property type="entry name" value="ABC TRANSPORTER SOLUTE BINDING PROTEIN-SUGAR TRANSPORT"/>
    <property type="match status" value="1"/>
</dbReference>
<dbReference type="EMBL" id="DYVE01000059">
    <property type="protein sequence ID" value="HJG27441.1"/>
    <property type="molecule type" value="Genomic_DNA"/>
</dbReference>
<dbReference type="PANTHER" id="PTHR43649">
    <property type="entry name" value="ARABINOSE-BINDING PROTEIN-RELATED"/>
    <property type="match status" value="1"/>
</dbReference>
<reference evidence="1" key="1">
    <citation type="journal article" date="2021" name="PeerJ">
        <title>Extensive microbial diversity within the chicken gut microbiome revealed by metagenomics and culture.</title>
        <authorList>
            <person name="Gilroy R."/>
            <person name="Ravi A."/>
            <person name="Getino M."/>
            <person name="Pursley I."/>
            <person name="Horton D.L."/>
            <person name="Alikhan N.F."/>
            <person name="Baker D."/>
            <person name="Gharbi K."/>
            <person name="Hall N."/>
            <person name="Watson M."/>
            <person name="Adriaenssens E.M."/>
            <person name="Foster-Nyarko E."/>
            <person name="Jarju S."/>
            <person name="Secka A."/>
            <person name="Antonio M."/>
            <person name="Oren A."/>
            <person name="Chaudhuri R.R."/>
            <person name="La Ragione R."/>
            <person name="Hildebrand F."/>
            <person name="Pallen M.J."/>
        </authorList>
    </citation>
    <scope>NUCLEOTIDE SEQUENCE</scope>
    <source>
        <strain evidence="1">ChiBcec21-2208</strain>
    </source>
</reference>
<dbReference type="InterPro" id="IPR006059">
    <property type="entry name" value="SBP"/>
</dbReference>
<dbReference type="CDD" id="cd13585">
    <property type="entry name" value="PBP2_TMBP_like"/>
    <property type="match status" value="1"/>
</dbReference>
<dbReference type="Pfam" id="PF13416">
    <property type="entry name" value="SBP_bac_8"/>
    <property type="match status" value="1"/>
</dbReference>
<name>A0A921III7_9FIRM</name>
<organism evidence="1 2">
    <name type="scientific">Subdoligranulum variabile</name>
    <dbReference type="NCBI Taxonomy" id="214851"/>
    <lineage>
        <taxon>Bacteria</taxon>
        <taxon>Bacillati</taxon>
        <taxon>Bacillota</taxon>
        <taxon>Clostridia</taxon>
        <taxon>Eubacteriales</taxon>
        <taxon>Oscillospiraceae</taxon>
        <taxon>Subdoligranulum</taxon>
    </lineage>
</organism>
<protein>
    <submittedName>
        <fullName evidence="1">Sugar ABC transporter substrate-binding protein</fullName>
    </submittedName>
</protein>
<dbReference type="Proteomes" id="UP000782880">
    <property type="component" value="Unassembled WGS sequence"/>
</dbReference>
<proteinExistence type="predicted"/>
<dbReference type="Gene3D" id="3.40.190.10">
    <property type="entry name" value="Periplasmic binding protein-like II"/>
    <property type="match status" value="1"/>
</dbReference>
<reference evidence="1" key="2">
    <citation type="submission" date="2021-09" db="EMBL/GenBank/DDBJ databases">
        <authorList>
            <person name="Gilroy R."/>
        </authorList>
    </citation>
    <scope>NUCLEOTIDE SEQUENCE</scope>
    <source>
        <strain evidence="1">ChiBcec21-2208</strain>
    </source>
</reference>
<feature type="non-terminal residue" evidence="1">
    <location>
        <position position="1"/>
    </location>
</feature>
<evidence type="ECO:0000313" key="1">
    <source>
        <dbReference type="EMBL" id="HJG27441.1"/>
    </source>
</evidence>
<gene>
    <name evidence="1" type="ORF">K8V20_02175</name>
</gene>
<comment type="caution">
    <text evidence="1">The sequence shown here is derived from an EMBL/GenBank/DDBJ whole genome shotgun (WGS) entry which is preliminary data.</text>
</comment>